<comment type="subcellular location">
    <subcellularLocation>
        <location evidence="2">Cell outer membrane</location>
    </subcellularLocation>
</comment>
<dbReference type="InterPro" id="IPR000566">
    <property type="entry name" value="Lipocln_cytosolic_FA-bd_dom"/>
</dbReference>
<dbReference type="CDD" id="cd19438">
    <property type="entry name" value="lipocalin_Blc-like"/>
    <property type="match status" value="1"/>
</dbReference>
<dbReference type="GO" id="GO:0009279">
    <property type="term" value="C:cell outer membrane"/>
    <property type="evidence" value="ECO:0007669"/>
    <property type="project" value="UniProtKB-SubCell"/>
</dbReference>
<evidence type="ECO:0000313" key="4">
    <source>
        <dbReference type="EMBL" id="AXY56654.1"/>
    </source>
</evidence>
<feature type="domain" description="Lipocalin/cytosolic fatty-acid binding" evidence="3">
    <location>
        <begin position="36"/>
        <end position="183"/>
    </location>
</feature>
<reference evidence="4" key="2">
    <citation type="journal article" date="2019" name="J. Microbiol.">
        <title>Acinetobacter chinensis, a novel Acinetobacter species, carrying blaNDM-1, recovered from hospital sewage.</title>
        <authorList>
            <person name="Hu Y."/>
            <person name="Feng Y."/>
            <person name="Qin J."/>
            <person name="Zhang X."/>
            <person name="Zong Z."/>
        </authorList>
    </citation>
    <scope>NUCLEOTIDE SEQUENCE</scope>
    <source>
        <strain evidence="4">WCHAc010005</strain>
    </source>
</reference>
<dbReference type="InterPro" id="IPR002446">
    <property type="entry name" value="Lipocalin_bac"/>
</dbReference>
<dbReference type="AlphaFoldDB" id="A0A3B7LXF9"/>
<dbReference type="InterPro" id="IPR022272">
    <property type="entry name" value="Lipocalin_CS"/>
</dbReference>
<sequence>MKNKLKILYLVVGVSFSSIAAVTHANERSTPTVNTVDLNKYLGTWHEIARKPLYFQKKCDYNVTATYTLNENKTVKVDNRCFSADGKLQQSIGEAKVKNPPSNSKLKVSFLPKAIRWLPVGQGDYWILKLDDDYQTALVGTPNKKYLWLLSRTANPEKATVNEYLKYAESLGYDLSNLITTKQK</sequence>
<evidence type="ECO:0000259" key="3">
    <source>
        <dbReference type="Pfam" id="PF08212"/>
    </source>
</evidence>
<dbReference type="Gene3D" id="2.40.128.20">
    <property type="match status" value="1"/>
</dbReference>
<dbReference type="RefSeq" id="WP_087514437.1">
    <property type="nucleotide sequence ID" value="NZ_CP032134.1"/>
</dbReference>
<comment type="function">
    <text evidence="2">Involved in the storage or transport of lipids necessary for membrane maintenance under stressful conditions. Displays a binding preference for lysophospholipids.</text>
</comment>
<evidence type="ECO:0000256" key="2">
    <source>
        <dbReference type="PIRNR" id="PIRNR036893"/>
    </source>
</evidence>
<dbReference type="PRINTS" id="PR01171">
    <property type="entry name" value="BCTLIPOCALIN"/>
</dbReference>
<reference evidence="5 7" key="3">
    <citation type="submission" date="2023-06" db="EMBL/GenBank/DDBJ databases">
        <title>Genomic Analysis of Acinetobacter Strains Recovered from South Australian Aquatic Samples provides Insights into the Circulation of Antibiotic Resistance determinants in the Environment.</title>
        <authorList>
            <person name="Tobin L."/>
            <person name="Jarocki V.M."/>
            <person name="Kenyon J."/>
            <person name="Drigo B."/>
            <person name="Donner E."/>
            <person name="Djordjevic S.P."/>
            <person name="Hamidian M."/>
        </authorList>
    </citation>
    <scope>NUCLEOTIDE SEQUENCE [LARGE SCALE GENOMIC DNA]</scope>
    <source>
        <strain evidence="5 7">SAAc652</strain>
    </source>
</reference>
<comment type="similarity">
    <text evidence="1 2">Belongs to the calycin superfamily. Lipocalin family.</text>
</comment>
<organism evidence="4 6">
    <name type="scientific">Acinetobacter chinensis</name>
    <dbReference type="NCBI Taxonomy" id="2004650"/>
    <lineage>
        <taxon>Bacteria</taxon>
        <taxon>Pseudomonadati</taxon>
        <taxon>Pseudomonadota</taxon>
        <taxon>Gammaproteobacteria</taxon>
        <taxon>Moraxellales</taxon>
        <taxon>Moraxellaceae</taxon>
        <taxon>Acinetobacter</taxon>
    </lineage>
</organism>
<keyword evidence="2" id="KW-0446">Lipid-binding</keyword>
<gene>
    <name evidence="4" type="ORF">CDG60_08790</name>
    <name evidence="5" type="ORF">QR674_07970</name>
</gene>
<feature type="chain" id="PRO_5017498473" description="Outer membrane lipoprotein Blc" evidence="2">
    <location>
        <begin position="21"/>
        <end position="184"/>
    </location>
</feature>
<reference evidence="6" key="1">
    <citation type="submission" date="2018-09" db="EMBL/GenBank/DDBJ databases">
        <title>The complete genome of Acinetobacter sp. strain WCHAc010005.</title>
        <authorList>
            <person name="Hu Y."/>
            <person name="Long H."/>
            <person name="Feng Y."/>
            <person name="Zong Z."/>
        </authorList>
    </citation>
    <scope>NUCLEOTIDE SEQUENCE [LARGE SCALE GENOMIC DNA]</scope>
    <source>
        <strain evidence="6">WCHAc010005</strain>
    </source>
</reference>
<dbReference type="PROSITE" id="PS00213">
    <property type="entry name" value="LIPOCALIN"/>
    <property type="match status" value="1"/>
</dbReference>
<dbReference type="Proteomes" id="UP000263753">
    <property type="component" value="Chromosome"/>
</dbReference>
<dbReference type="GO" id="GO:0006950">
    <property type="term" value="P:response to stress"/>
    <property type="evidence" value="ECO:0007669"/>
    <property type="project" value="UniProtKB-ARBA"/>
</dbReference>
<evidence type="ECO:0000256" key="1">
    <source>
        <dbReference type="ARBA" id="ARBA00006889"/>
    </source>
</evidence>
<dbReference type="InterPro" id="IPR022271">
    <property type="entry name" value="Lipocalin_ApoD"/>
</dbReference>
<dbReference type="SUPFAM" id="SSF50814">
    <property type="entry name" value="Lipocalins"/>
    <property type="match status" value="1"/>
</dbReference>
<feature type="signal peptide" evidence="2">
    <location>
        <begin position="1"/>
        <end position="20"/>
    </location>
</feature>
<dbReference type="InterPro" id="IPR012674">
    <property type="entry name" value="Calycin"/>
</dbReference>
<dbReference type="EMBL" id="JASVDY010000002">
    <property type="protein sequence ID" value="MDV2468919.1"/>
    <property type="molecule type" value="Genomic_DNA"/>
</dbReference>
<dbReference type="KEGG" id="achi:CDG60_08790"/>
<keyword evidence="2" id="KW-0998">Cell outer membrane</keyword>
<dbReference type="PANTHER" id="PTHR10612">
    <property type="entry name" value="APOLIPOPROTEIN D"/>
    <property type="match status" value="1"/>
</dbReference>
<comment type="subunit">
    <text evidence="2">Homodimer.</text>
</comment>
<dbReference type="PIRSF" id="PIRSF036893">
    <property type="entry name" value="Lipocalin_ApoD"/>
    <property type="match status" value="1"/>
</dbReference>
<dbReference type="Proteomes" id="UP001278188">
    <property type="component" value="Unassembled WGS sequence"/>
</dbReference>
<keyword evidence="7" id="KW-1185">Reference proteome</keyword>
<evidence type="ECO:0000313" key="5">
    <source>
        <dbReference type="EMBL" id="MDV2468919.1"/>
    </source>
</evidence>
<dbReference type="Pfam" id="PF08212">
    <property type="entry name" value="Lipocalin_2"/>
    <property type="match status" value="1"/>
</dbReference>
<proteinExistence type="inferred from homology"/>
<accession>A0A3B7LXF9</accession>
<name>A0A3B7LXF9_9GAMM</name>
<keyword evidence="2" id="KW-0732">Signal</keyword>
<evidence type="ECO:0000313" key="6">
    <source>
        <dbReference type="Proteomes" id="UP000263753"/>
    </source>
</evidence>
<evidence type="ECO:0000313" key="7">
    <source>
        <dbReference type="Proteomes" id="UP001278188"/>
    </source>
</evidence>
<keyword evidence="2" id="KW-0472">Membrane</keyword>
<dbReference type="PANTHER" id="PTHR10612:SF34">
    <property type="entry name" value="APOLIPOPROTEIN D"/>
    <property type="match status" value="1"/>
</dbReference>
<dbReference type="EMBL" id="CP032134">
    <property type="protein sequence ID" value="AXY56654.1"/>
    <property type="molecule type" value="Genomic_DNA"/>
</dbReference>
<dbReference type="InterPro" id="IPR047202">
    <property type="entry name" value="Lipocalin_Blc-like_dom"/>
</dbReference>
<keyword evidence="2" id="KW-0449">Lipoprotein</keyword>
<protein>
    <recommendedName>
        <fullName evidence="2">Outer membrane lipoprotein Blc</fullName>
    </recommendedName>
</protein>
<dbReference type="GO" id="GO:0008289">
    <property type="term" value="F:lipid binding"/>
    <property type="evidence" value="ECO:0007669"/>
    <property type="project" value="UniProtKB-UniRule"/>
</dbReference>